<evidence type="ECO:0000259" key="1">
    <source>
        <dbReference type="Pfam" id="PF00561"/>
    </source>
</evidence>
<gene>
    <name evidence="2" type="ORF">JOF34_000510</name>
</gene>
<evidence type="ECO:0000313" key="3">
    <source>
        <dbReference type="Proteomes" id="UP001519362"/>
    </source>
</evidence>
<sequence>MTSCVVQRPGGVCIAVTDLGGDGPVVVLLHGLAGSSRELLRTARALQHHRVLLVDQRGHGASTRLPDDLSRDAFVGDVVAVIEELVPGRRATLVGQSMGAHTAFLVAAARPDLVEGLVMLEGHVAGNGDPGEAAGLGSYFESWPVPFEDEAAARGFLGDDAIVNAWVADLLQTDDGLVPRFDASVMQRTIEAVHEPRWQEWEALQVPTLAVFAKQGMFSDADKDELVRRRPETERVDLADGSHDAHLDAFGEWTDVLHHWLSRDQTGPLRPSGR</sequence>
<name>A0ABS4ZF85_9MICO</name>
<feature type="domain" description="AB hydrolase-1" evidence="1">
    <location>
        <begin position="24"/>
        <end position="135"/>
    </location>
</feature>
<dbReference type="InterPro" id="IPR050228">
    <property type="entry name" value="Carboxylesterase_BioH"/>
</dbReference>
<dbReference type="Pfam" id="PF00561">
    <property type="entry name" value="Abhydrolase_1"/>
    <property type="match status" value="1"/>
</dbReference>
<evidence type="ECO:0000313" key="2">
    <source>
        <dbReference type="EMBL" id="MBP2435924.1"/>
    </source>
</evidence>
<dbReference type="Gene3D" id="3.40.50.1820">
    <property type="entry name" value="alpha/beta hydrolase"/>
    <property type="match status" value="1"/>
</dbReference>
<keyword evidence="3" id="KW-1185">Reference proteome</keyword>
<dbReference type="InterPro" id="IPR029058">
    <property type="entry name" value="AB_hydrolase_fold"/>
</dbReference>
<proteinExistence type="predicted"/>
<dbReference type="EMBL" id="JAGIOL010000001">
    <property type="protein sequence ID" value="MBP2435924.1"/>
    <property type="molecule type" value="Genomic_DNA"/>
</dbReference>
<organism evidence="2 3">
    <name type="scientific">Microbacterium amylolyticum</name>
    <dbReference type="NCBI Taxonomy" id="936337"/>
    <lineage>
        <taxon>Bacteria</taxon>
        <taxon>Bacillati</taxon>
        <taxon>Actinomycetota</taxon>
        <taxon>Actinomycetes</taxon>
        <taxon>Micrococcales</taxon>
        <taxon>Microbacteriaceae</taxon>
        <taxon>Microbacterium</taxon>
    </lineage>
</organism>
<comment type="caution">
    <text evidence="2">The sequence shown here is derived from an EMBL/GenBank/DDBJ whole genome shotgun (WGS) entry which is preliminary data.</text>
</comment>
<reference evidence="2 3" key="1">
    <citation type="submission" date="2021-03" db="EMBL/GenBank/DDBJ databases">
        <title>Sequencing the genomes of 1000 actinobacteria strains.</title>
        <authorList>
            <person name="Klenk H.-P."/>
        </authorList>
    </citation>
    <scope>NUCLEOTIDE SEQUENCE [LARGE SCALE GENOMIC DNA]</scope>
    <source>
        <strain evidence="2 3">DSM 24221</strain>
    </source>
</reference>
<dbReference type="PANTHER" id="PTHR43194:SF2">
    <property type="entry name" value="PEROXISOMAL MEMBRANE PROTEIN LPX1"/>
    <property type="match status" value="1"/>
</dbReference>
<dbReference type="PANTHER" id="PTHR43194">
    <property type="entry name" value="HYDROLASE ALPHA/BETA FOLD FAMILY"/>
    <property type="match status" value="1"/>
</dbReference>
<dbReference type="Proteomes" id="UP001519362">
    <property type="component" value="Unassembled WGS sequence"/>
</dbReference>
<dbReference type="SUPFAM" id="SSF53474">
    <property type="entry name" value="alpha/beta-Hydrolases"/>
    <property type="match status" value="1"/>
</dbReference>
<dbReference type="InterPro" id="IPR000073">
    <property type="entry name" value="AB_hydrolase_1"/>
</dbReference>
<dbReference type="RefSeq" id="WP_206527877.1">
    <property type="nucleotide sequence ID" value="NZ_CP049253.1"/>
</dbReference>
<accession>A0ABS4ZF85</accession>
<protein>
    <submittedName>
        <fullName evidence="2">Pimeloyl-ACP methyl ester carboxylesterase</fullName>
    </submittedName>
</protein>